<dbReference type="AlphaFoldDB" id="A0A511TGZ9"/>
<dbReference type="RefSeq" id="WP_046710333.1">
    <property type="nucleotide sequence ID" value="NZ_BJXR01000080.1"/>
</dbReference>
<protein>
    <recommendedName>
        <fullName evidence="7">SGNH hydrolase-type esterase domain-containing protein</fullName>
    </recommendedName>
</protein>
<gene>
    <name evidence="3" type="ORF">MFU01_84840</name>
    <name evidence="4" type="ORF">SAMN05443572_11734</name>
</gene>
<name>A0A511TGZ9_MYXFU</name>
<sequence length="362" mass="39100">MFFRRNGLSFAVAVATAAVSGSALASTINQNTSWTIDRSTSTTKYRVVAYGDSIYAGYNGGISAVARRAAPVVQGEYLAKTWNADIEVIRRTKSGAKADDIYNNKIVSERSYMQTANTRAVMFEMCGNDYLQARSAFSGQSGTCDYSGLEAALAACTTYTERAMQAINQYATSAKVKIVSNIYYPGFDADNVQTSCRDASTGATVNKQVKFLPLLARSNWRTCNLAAKYGFQCADSFAEMMAADYDSNGDGQVDSAALRYVAGETEAAYVARITGALRSTLRDANTHFVNASTSYDYIQSDNTHPTYFGTTISVSIFSGSGSGTGAPQFTDTQVVNGKNPEWNKTGHERMGWEGSRFNPATP</sequence>
<dbReference type="OrthoDB" id="6014761at2"/>
<feature type="chain" id="PRO_5022709875" description="SGNH hydrolase-type esterase domain-containing protein" evidence="2">
    <location>
        <begin position="26"/>
        <end position="362"/>
    </location>
</feature>
<feature type="compositionally biased region" description="Polar residues" evidence="1">
    <location>
        <begin position="327"/>
        <end position="336"/>
    </location>
</feature>
<proteinExistence type="predicted"/>
<accession>A0A511TGZ9</accession>
<dbReference type="EMBL" id="FOIB01000017">
    <property type="protein sequence ID" value="SEU41619.1"/>
    <property type="molecule type" value="Genomic_DNA"/>
</dbReference>
<evidence type="ECO:0000256" key="2">
    <source>
        <dbReference type="SAM" id="SignalP"/>
    </source>
</evidence>
<evidence type="ECO:0000313" key="4">
    <source>
        <dbReference type="EMBL" id="SEU41619.1"/>
    </source>
</evidence>
<feature type="region of interest" description="Disordered" evidence="1">
    <location>
        <begin position="327"/>
        <end position="362"/>
    </location>
</feature>
<dbReference type="EMBL" id="BJXR01000080">
    <property type="protein sequence ID" value="GEN13447.1"/>
    <property type="molecule type" value="Genomic_DNA"/>
</dbReference>
<organism evidence="3 6">
    <name type="scientific">Myxococcus fulvus</name>
    <dbReference type="NCBI Taxonomy" id="33"/>
    <lineage>
        <taxon>Bacteria</taxon>
        <taxon>Pseudomonadati</taxon>
        <taxon>Myxococcota</taxon>
        <taxon>Myxococcia</taxon>
        <taxon>Myxococcales</taxon>
        <taxon>Cystobacterineae</taxon>
        <taxon>Myxococcaceae</taxon>
        <taxon>Myxococcus</taxon>
    </lineage>
</organism>
<dbReference type="Gene3D" id="3.40.50.1110">
    <property type="entry name" value="SGNH hydrolase"/>
    <property type="match status" value="1"/>
</dbReference>
<evidence type="ECO:0000313" key="3">
    <source>
        <dbReference type="EMBL" id="GEN13447.1"/>
    </source>
</evidence>
<evidence type="ECO:0000256" key="1">
    <source>
        <dbReference type="SAM" id="MobiDB-lite"/>
    </source>
</evidence>
<dbReference type="STRING" id="1334629.MFUL124B02_00730"/>
<dbReference type="SUPFAM" id="SSF52266">
    <property type="entry name" value="SGNH hydrolase"/>
    <property type="match status" value="1"/>
</dbReference>
<evidence type="ECO:0008006" key="7">
    <source>
        <dbReference type="Google" id="ProtNLM"/>
    </source>
</evidence>
<keyword evidence="5" id="KW-1185">Reference proteome</keyword>
<comment type="caution">
    <text evidence="3">The sequence shown here is derived from an EMBL/GenBank/DDBJ whole genome shotgun (WGS) entry which is preliminary data.</text>
</comment>
<evidence type="ECO:0000313" key="6">
    <source>
        <dbReference type="Proteomes" id="UP000321514"/>
    </source>
</evidence>
<keyword evidence="2" id="KW-0732">Signal</keyword>
<reference evidence="3 6" key="2">
    <citation type="submission" date="2019-07" db="EMBL/GenBank/DDBJ databases">
        <title>Whole genome shotgun sequence of Myxococcus fulvus NBRC 100333.</title>
        <authorList>
            <person name="Hosoyama A."/>
            <person name="Uohara A."/>
            <person name="Ohji S."/>
            <person name="Ichikawa N."/>
        </authorList>
    </citation>
    <scope>NUCLEOTIDE SEQUENCE [LARGE SCALE GENOMIC DNA]</scope>
    <source>
        <strain evidence="3 6">NBRC 100333</strain>
    </source>
</reference>
<dbReference type="Proteomes" id="UP000183760">
    <property type="component" value="Unassembled WGS sequence"/>
</dbReference>
<feature type="signal peptide" evidence="2">
    <location>
        <begin position="1"/>
        <end position="25"/>
    </location>
</feature>
<evidence type="ECO:0000313" key="5">
    <source>
        <dbReference type="Proteomes" id="UP000183760"/>
    </source>
</evidence>
<dbReference type="GO" id="GO:0016788">
    <property type="term" value="F:hydrolase activity, acting on ester bonds"/>
    <property type="evidence" value="ECO:0007669"/>
    <property type="project" value="UniProtKB-ARBA"/>
</dbReference>
<dbReference type="Proteomes" id="UP000321514">
    <property type="component" value="Unassembled WGS sequence"/>
</dbReference>
<dbReference type="InterPro" id="IPR036514">
    <property type="entry name" value="SGNH_hydro_sf"/>
</dbReference>
<reference evidence="4 5" key="1">
    <citation type="submission" date="2016-10" db="EMBL/GenBank/DDBJ databases">
        <authorList>
            <person name="Varghese N."/>
            <person name="Submissions S."/>
        </authorList>
    </citation>
    <scope>NUCLEOTIDE SEQUENCE [LARGE SCALE GENOMIC DNA]</scope>
    <source>
        <strain evidence="4 5">DSM 16525</strain>
    </source>
</reference>